<dbReference type="InterPro" id="IPR036388">
    <property type="entry name" value="WH-like_DNA-bd_sf"/>
</dbReference>
<dbReference type="EMBL" id="CP071868">
    <property type="protein sequence ID" value="QTE28134.1"/>
    <property type="molecule type" value="Genomic_DNA"/>
</dbReference>
<dbReference type="RefSeq" id="WP_227422364.1">
    <property type="nucleotide sequence ID" value="NZ_CP071868.1"/>
</dbReference>
<keyword evidence="3" id="KW-0238">DNA-binding</keyword>
<dbReference type="InterPro" id="IPR036390">
    <property type="entry name" value="WH_DNA-bd_sf"/>
</dbReference>
<dbReference type="PROSITE" id="PS50931">
    <property type="entry name" value="HTH_LYSR"/>
    <property type="match status" value="1"/>
</dbReference>
<comment type="similarity">
    <text evidence="1">Belongs to the LysR transcriptional regulatory family.</text>
</comment>
<dbReference type="Gene3D" id="3.40.190.10">
    <property type="entry name" value="Periplasmic binding protein-like II"/>
    <property type="match status" value="2"/>
</dbReference>
<feature type="domain" description="HTH lysR-type" evidence="6">
    <location>
        <begin position="3"/>
        <end position="60"/>
    </location>
</feature>
<keyword evidence="2" id="KW-0805">Transcription regulation</keyword>
<proteinExistence type="inferred from homology"/>
<evidence type="ECO:0000256" key="1">
    <source>
        <dbReference type="ARBA" id="ARBA00009437"/>
    </source>
</evidence>
<protein>
    <submittedName>
        <fullName evidence="7">LysR family transcriptional regulator</fullName>
    </submittedName>
</protein>
<dbReference type="KEGG" id="psic:J4E96_12110"/>
<accession>A0A8A4Z8H1</accession>
<dbReference type="Pfam" id="PF00126">
    <property type="entry name" value="HTH_1"/>
    <property type="match status" value="1"/>
</dbReference>
<dbReference type="InterPro" id="IPR000847">
    <property type="entry name" value="LysR_HTH_N"/>
</dbReference>
<dbReference type="FunFam" id="1.10.10.10:FF:000001">
    <property type="entry name" value="LysR family transcriptional regulator"/>
    <property type="match status" value="1"/>
</dbReference>
<evidence type="ECO:0000259" key="6">
    <source>
        <dbReference type="PROSITE" id="PS50931"/>
    </source>
</evidence>
<dbReference type="AlphaFoldDB" id="A0A8A4Z8H1"/>
<reference evidence="7" key="1">
    <citation type="submission" date="2021-03" db="EMBL/GenBank/DDBJ databases">
        <title>Pengzhenrongella sicca gen. nov., sp. nov., a new member of suborder Micrococcineae isolated from High-Arctic tundra soil.</title>
        <authorList>
            <person name="Peng F."/>
        </authorList>
    </citation>
    <scope>NUCLEOTIDE SEQUENCE</scope>
    <source>
        <strain evidence="7">LRZ-2</strain>
    </source>
</reference>
<dbReference type="GO" id="GO:0003700">
    <property type="term" value="F:DNA-binding transcription factor activity"/>
    <property type="evidence" value="ECO:0007669"/>
    <property type="project" value="InterPro"/>
</dbReference>
<dbReference type="SUPFAM" id="SSF46785">
    <property type="entry name" value="Winged helix' DNA-binding domain"/>
    <property type="match status" value="1"/>
</dbReference>
<keyword evidence="4" id="KW-0804">Transcription</keyword>
<keyword evidence="8" id="KW-1185">Reference proteome</keyword>
<name>A0A8A4Z8H1_9MICO</name>
<dbReference type="GO" id="GO:0003677">
    <property type="term" value="F:DNA binding"/>
    <property type="evidence" value="ECO:0007669"/>
    <property type="project" value="UniProtKB-KW"/>
</dbReference>
<organism evidence="7 8">
    <name type="scientific">Pengzhenrongella sicca</name>
    <dbReference type="NCBI Taxonomy" id="2819238"/>
    <lineage>
        <taxon>Bacteria</taxon>
        <taxon>Bacillati</taxon>
        <taxon>Actinomycetota</taxon>
        <taxon>Actinomycetes</taxon>
        <taxon>Micrococcales</taxon>
        <taxon>Pengzhenrongella</taxon>
    </lineage>
</organism>
<feature type="region of interest" description="Disordered" evidence="5">
    <location>
        <begin position="304"/>
        <end position="337"/>
    </location>
</feature>
<dbReference type="GO" id="GO:0032993">
    <property type="term" value="C:protein-DNA complex"/>
    <property type="evidence" value="ECO:0007669"/>
    <property type="project" value="TreeGrafter"/>
</dbReference>
<evidence type="ECO:0000256" key="2">
    <source>
        <dbReference type="ARBA" id="ARBA00023015"/>
    </source>
</evidence>
<evidence type="ECO:0000313" key="8">
    <source>
        <dbReference type="Proteomes" id="UP000663937"/>
    </source>
</evidence>
<sequence length="337" mass="37413">MDLDLRSVRYFVTVADSLHFGRAAAQLYISQPALSKQIRKLEAQIGAPLLVRDSRHVVLTPRGQRFLEEARQLLLIAQKMQQSARSEVVRIAHVFELETSHAVADAYLVAHPTAELHEHAMDSVSQLDALLQDRLDVAILRITPGMLAAHPTGWSHCLLRLEPLVLVGRPGDESKHSAPLDERPLEVFADPPHSGSFNAHGEYLAALEEDVGITMRWVGTPGVFSRCLAYLTRTASQARSLEFLSYAERYEAAGLPVYWPEQLQPYYPWSLAWRSADPSLATADVLHAARSLALRKGWLEPAPHAAAPPWLPPDDPSTVEALGRRLAEPPVPIERAR</sequence>
<dbReference type="Gene3D" id="1.10.10.10">
    <property type="entry name" value="Winged helix-like DNA-binding domain superfamily/Winged helix DNA-binding domain"/>
    <property type="match status" value="1"/>
</dbReference>
<evidence type="ECO:0000256" key="4">
    <source>
        <dbReference type="ARBA" id="ARBA00023163"/>
    </source>
</evidence>
<gene>
    <name evidence="7" type="ORF">J4E96_12110</name>
</gene>
<dbReference type="SUPFAM" id="SSF53850">
    <property type="entry name" value="Periplasmic binding protein-like II"/>
    <property type="match status" value="1"/>
</dbReference>
<dbReference type="PRINTS" id="PR00039">
    <property type="entry name" value="HTHLYSR"/>
</dbReference>
<dbReference type="PANTHER" id="PTHR30346">
    <property type="entry name" value="TRANSCRIPTIONAL DUAL REGULATOR HCAR-RELATED"/>
    <property type="match status" value="1"/>
</dbReference>
<dbReference type="Proteomes" id="UP000663937">
    <property type="component" value="Chromosome"/>
</dbReference>
<evidence type="ECO:0000313" key="7">
    <source>
        <dbReference type="EMBL" id="QTE28134.1"/>
    </source>
</evidence>
<dbReference type="PANTHER" id="PTHR30346:SF28">
    <property type="entry name" value="HTH-TYPE TRANSCRIPTIONAL REGULATOR CYNR"/>
    <property type="match status" value="1"/>
</dbReference>
<evidence type="ECO:0000256" key="3">
    <source>
        <dbReference type="ARBA" id="ARBA00023125"/>
    </source>
</evidence>
<evidence type="ECO:0000256" key="5">
    <source>
        <dbReference type="SAM" id="MobiDB-lite"/>
    </source>
</evidence>